<dbReference type="AlphaFoldDB" id="A0A5C5VLY0"/>
<name>A0A5C5VLY0_9BACT</name>
<proteinExistence type="predicted"/>
<dbReference type="NCBIfam" id="TIGR04294">
    <property type="entry name" value="pre_pil_HX9DG"/>
    <property type="match status" value="1"/>
</dbReference>
<feature type="transmembrane region" description="Helical" evidence="1">
    <location>
        <begin position="12"/>
        <end position="35"/>
    </location>
</feature>
<dbReference type="PANTHER" id="PTHR30093:SF2">
    <property type="entry name" value="TYPE II SECRETION SYSTEM PROTEIN H"/>
    <property type="match status" value="1"/>
</dbReference>
<dbReference type="PANTHER" id="PTHR30093">
    <property type="entry name" value="GENERAL SECRETION PATHWAY PROTEIN G"/>
    <property type="match status" value="1"/>
</dbReference>
<protein>
    <submittedName>
        <fullName evidence="3">Putative major pilin subunit</fullName>
    </submittedName>
</protein>
<keyword evidence="1" id="KW-0472">Membrane</keyword>
<keyword evidence="4" id="KW-1185">Reference proteome</keyword>
<dbReference type="InterPro" id="IPR012902">
    <property type="entry name" value="N_methyl_site"/>
</dbReference>
<dbReference type="OrthoDB" id="255848at2"/>
<reference evidence="3 4" key="1">
    <citation type="submission" date="2019-02" db="EMBL/GenBank/DDBJ databases">
        <title>Deep-cultivation of Planctomycetes and their phenomic and genomic characterization uncovers novel biology.</title>
        <authorList>
            <person name="Wiegand S."/>
            <person name="Jogler M."/>
            <person name="Boedeker C."/>
            <person name="Pinto D."/>
            <person name="Vollmers J."/>
            <person name="Rivas-Marin E."/>
            <person name="Kohn T."/>
            <person name="Peeters S.H."/>
            <person name="Heuer A."/>
            <person name="Rast P."/>
            <person name="Oberbeckmann S."/>
            <person name="Bunk B."/>
            <person name="Jeske O."/>
            <person name="Meyerdierks A."/>
            <person name="Storesund J.E."/>
            <person name="Kallscheuer N."/>
            <person name="Luecker S."/>
            <person name="Lage O.M."/>
            <person name="Pohl T."/>
            <person name="Merkel B.J."/>
            <person name="Hornburger P."/>
            <person name="Mueller R.-W."/>
            <person name="Bruemmer F."/>
            <person name="Labrenz M."/>
            <person name="Spormann A.M."/>
            <person name="Op Den Camp H."/>
            <person name="Overmann J."/>
            <person name="Amann R."/>
            <person name="Jetten M.S.M."/>
            <person name="Mascher T."/>
            <person name="Medema M.H."/>
            <person name="Devos D.P."/>
            <person name="Kaster A.-K."/>
            <person name="Ovreas L."/>
            <person name="Rohde M."/>
            <person name="Galperin M.Y."/>
            <person name="Jogler C."/>
        </authorList>
    </citation>
    <scope>NUCLEOTIDE SEQUENCE [LARGE SCALE GENOMIC DNA]</scope>
    <source>
        <strain evidence="3 4">Enr8</strain>
    </source>
</reference>
<dbReference type="EMBL" id="SJPF01000001">
    <property type="protein sequence ID" value="TWT38759.1"/>
    <property type="molecule type" value="Genomic_DNA"/>
</dbReference>
<evidence type="ECO:0000313" key="4">
    <source>
        <dbReference type="Proteomes" id="UP000318878"/>
    </source>
</evidence>
<accession>A0A5C5VLY0</accession>
<comment type="caution">
    <text evidence="3">The sequence shown here is derived from an EMBL/GenBank/DDBJ whole genome shotgun (WGS) entry which is preliminary data.</text>
</comment>
<evidence type="ECO:0000256" key="1">
    <source>
        <dbReference type="SAM" id="Phobius"/>
    </source>
</evidence>
<dbReference type="Gene3D" id="3.30.700.10">
    <property type="entry name" value="Glycoprotein, Type 4 Pilin"/>
    <property type="match status" value="1"/>
</dbReference>
<gene>
    <name evidence="3" type="ORF">Enr8_04530</name>
</gene>
<dbReference type="InterPro" id="IPR011453">
    <property type="entry name" value="DUF1559"/>
</dbReference>
<keyword evidence="1" id="KW-1133">Transmembrane helix</keyword>
<feature type="domain" description="DUF1559" evidence="2">
    <location>
        <begin position="36"/>
        <end position="282"/>
    </location>
</feature>
<dbReference type="NCBIfam" id="TIGR02532">
    <property type="entry name" value="IV_pilin_GFxxxE"/>
    <property type="match status" value="1"/>
</dbReference>
<sequence>MSHSNLRPRVGFTLVELLVVIAIIGVLIALLLPAVQQAREAARRTQCLNNLKQVGLSLHNFHDTYGEFPPSRVAYGYLGWSAMLLPFMEQNNLYDSLTLTTNYAGQAAAAQQTAIPGYVCPSRHSVGDLTTTLETINGTNANDKGAVWDYASCDGDSGDDSRLRRTTSTGMLIIADGNASNYKSLTNMAAVTDGLTNTIAIGEKHIRQTNLLSETAGGDGPVLSGWAYTTMRAAGPGYPLAKGPQDTVSGVEKLVFGSFHPGVTNFVLGDASVRSIANNIDTTNLGYLANRKDGEVISVDF</sequence>
<evidence type="ECO:0000313" key="3">
    <source>
        <dbReference type="EMBL" id="TWT38759.1"/>
    </source>
</evidence>
<organism evidence="3 4">
    <name type="scientific">Blastopirellula retiformator</name>
    <dbReference type="NCBI Taxonomy" id="2527970"/>
    <lineage>
        <taxon>Bacteria</taxon>
        <taxon>Pseudomonadati</taxon>
        <taxon>Planctomycetota</taxon>
        <taxon>Planctomycetia</taxon>
        <taxon>Pirellulales</taxon>
        <taxon>Pirellulaceae</taxon>
        <taxon>Blastopirellula</taxon>
    </lineage>
</organism>
<dbReference type="Pfam" id="PF07596">
    <property type="entry name" value="SBP_bac_10"/>
    <property type="match status" value="1"/>
</dbReference>
<dbReference type="Proteomes" id="UP000318878">
    <property type="component" value="Unassembled WGS sequence"/>
</dbReference>
<dbReference type="InterPro" id="IPR027558">
    <property type="entry name" value="Pre_pil_HX9DG_C"/>
</dbReference>
<dbReference type="SUPFAM" id="SSF54523">
    <property type="entry name" value="Pili subunits"/>
    <property type="match status" value="1"/>
</dbReference>
<dbReference type="InterPro" id="IPR045584">
    <property type="entry name" value="Pilin-like"/>
</dbReference>
<keyword evidence="1" id="KW-0812">Transmembrane</keyword>
<dbReference type="Pfam" id="PF07963">
    <property type="entry name" value="N_methyl"/>
    <property type="match status" value="1"/>
</dbReference>
<dbReference type="RefSeq" id="WP_146428987.1">
    <property type="nucleotide sequence ID" value="NZ_SJPF01000001.1"/>
</dbReference>
<evidence type="ECO:0000259" key="2">
    <source>
        <dbReference type="Pfam" id="PF07596"/>
    </source>
</evidence>